<gene>
    <name evidence="2" type="ORF">Cgig2_003016</name>
</gene>
<dbReference type="AlphaFoldDB" id="A0A9Q1JLW5"/>
<keyword evidence="3" id="KW-1185">Reference proteome</keyword>
<proteinExistence type="predicted"/>
<accession>A0A9Q1JLW5</accession>
<comment type="caution">
    <text evidence="2">The sequence shown here is derived from an EMBL/GenBank/DDBJ whole genome shotgun (WGS) entry which is preliminary data.</text>
</comment>
<organism evidence="2 3">
    <name type="scientific">Carnegiea gigantea</name>
    <dbReference type="NCBI Taxonomy" id="171969"/>
    <lineage>
        <taxon>Eukaryota</taxon>
        <taxon>Viridiplantae</taxon>
        <taxon>Streptophyta</taxon>
        <taxon>Embryophyta</taxon>
        <taxon>Tracheophyta</taxon>
        <taxon>Spermatophyta</taxon>
        <taxon>Magnoliopsida</taxon>
        <taxon>eudicotyledons</taxon>
        <taxon>Gunneridae</taxon>
        <taxon>Pentapetalae</taxon>
        <taxon>Caryophyllales</taxon>
        <taxon>Cactineae</taxon>
        <taxon>Cactaceae</taxon>
        <taxon>Cactoideae</taxon>
        <taxon>Echinocereeae</taxon>
        <taxon>Carnegiea</taxon>
    </lineage>
</organism>
<sequence length="218" mass="24577">MVYTDNFLPWDSRGLWGPPRWLTEAEGDARYFHLPELPQVKFYTMLLNEAARLGMLGRWTVDIMESALTELRWSTFKVWVPHNRGKILEARHQEVASSDEEESSGSEGAASSPSNDADHVRETFKWHLRRASRPPRPLLEEYQDLCLSFTLPDTEEAAHDFAIPEIVQGTFYALVVNDAVELSEVSRDMAGALKLTLKGLCGLLSNLSCAPISTAQLR</sequence>
<evidence type="ECO:0000313" key="2">
    <source>
        <dbReference type="EMBL" id="KAJ8424173.1"/>
    </source>
</evidence>
<reference evidence="2" key="1">
    <citation type="submission" date="2022-04" db="EMBL/GenBank/DDBJ databases">
        <title>Carnegiea gigantea Genome sequencing and assembly v2.</title>
        <authorList>
            <person name="Copetti D."/>
            <person name="Sanderson M.J."/>
            <person name="Burquez A."/>
            <person name="Wojciechowski M.F."/>
        </authorList>
    </citation>
    <scope>NUCLEOTIDE SEQUENCE</scope>
    <source>
        <strain evidence="2">SGP5-SGP5p</strain>
        <tissue evidence="2">Aerial part</tissue>
    </source>
</reference>
<feature type="compositionally biased region" description="Low complexity" evidence="1">
    <location>
        <begin position="105"/>
        <end position="114"/>
    </location>
</feature>
<name>A0A9Q1JLW5_9CARY</name>
<dbReference type="Proteomes" id="UP001153076">
    <property type="component" value="Unassembled WGS sequence"/>
</dbReference>
<dbReference type="EMBL" id="JAKOGI010001752">
    <property type="protein sequence ID" value="KAJ8424173.1"/>
    <property type="molecule type" value="Genomic_DNA"/>
</dbReference>
<evidence type="ECO:0000256" key="1">
    <source>
        <dbReference type="SAM" id="MobiDB-lite"/>
    </source>
</evidence>
<evidence type="ECO:0000313" key="3">
    <source>
        <dbReference type="Proteomes" id="UP001153076"/>
    </source>
</evidence>
<feature type="region of interest" description="Disordered" evidence="1">
    <location>
        <begin position="92"/>
        <end position="118"/>
    </location>
</feature>
<protein>
    <submittedName>
        <fullName evidence="2">Uncharacterized protein</fullName>
    </submittedName>
</protein>